<protein>
    <submittedName>
        <fullName evidence="1">Salicylate O-methyltransferase-like protein</fullName>
    </submittedName>
</protein>
<reference evidence="1 2" key="1">
    <citation type="journal article" date="2014" name="Am. J. Bot.">
        <title>Genome assembly and annotation for red clover (Trifolium pratense; Fabaceae).</title>
        <authorList>
            <person name="Istvanek J."/>
            <person name="Jaros M."/>
            <person name="Krenek A."/>
            <person name="Repkova J."/>
        </authorList>
    </citation>
    <scope>NUCLEOTIDE SEQUENCE [LARGE SCALE GENOMIC DNA]</scope>
    <source>
        <strain evidence="2">cv. Tatra</strain>
        <tissue evidence="1">Young leaves</tissue>
    </source>
</reference>
<dbReference type="PANTHER" id="PTHR31009">
    <property type="entry name" value="S-ADENOSYL-L-METHIONINE:CARBOXYL METHYLTRANSFERASE FAMILY PROTEIN"/>
    <property type="match status" value="1"/>
</dbReference>
<evidence type="ECO:0000313" key="2">
    <source>
        <dbReference type="Proteomes" id="UP000236291"/>
    </source>
</evidence>
<proteinExistence type="predicted"/>
<dbReference type="GO" id="GO:0008168">
    <property type="term" value="F:methyltransferase activity"/>
    <property type="evidence" value="ECO:0007669"/>
    <property type="project" value="UniProtKB-KW"/>
</dbReference>
<keyword evidence="1" id="KW-0489">Methyltransferase</keyword>
<dbReference type="Gene3D" id="3.40.50.150">
    <property type="entry name" value="Vaccinia Virus protein VP39"/>
    <property type="match status" value="1"/>
</dbReference>
<organism evidence="1 2">
    <name type="scientific">Trifolium pratense</name>
    <name type="common">Red clover</name>
    <dbReference type="NCBI Taxonomy" id="57577"/>
    <lineage>
        <taxon>Eukaryota</taxon>
        <taxon>Viridiplantae</taxon>
        <taxon>Streptophyta</taxon>
        <taxon>Embryophyta</taxon>
        <taxon>Tracheophyta</taxon>
        <taxon>Spermatophyta</taxon>
        <taxon>Magnoliopsida</taxon>
        <taxon>eudicotyledons</taxon>
        <taxon>Gunneridae</taxon>
        <taxon>Pentapetalae</taxon>
        <taxon>rosids</taxon>
        <taxon>fabids</taxon>
        <taxon>Fabales</taxon>
        <taxon>Fabaceae</taxon>
        <taxon>Papilionoideae</taxon>
        <taxon>50 kb inversion clade</taxon>
        <taxon>NPAAA clade</taxon>
        <taxon>Hologalegina</taxon>
        <taxon>IRL clade</taxon>
        <taxon>Trifolieae</taxon>
        <taxon>Trifolium</taxon>
    </lineage>
</organism>
<gene>
    <name evidence="1" type="ORF">L195_g043578</name>
</gene>
<sequence>EKVISLTKSIRDEAITSLYSGTLSSCLTIADLGCSSGPNALMVVSETIKIVEKFCRELNRKSPEYNVFLNDLPGNDFNNIFKSLESFKEKLHDELKSEVIGLSYFHGVPGSFYGRIFANQSIDFVHSSCSLHWLSKVPNGVDNNKGNISMASTSPSNVLEAYYKQFQRDFSIFLNCRAEELVEGGRMVLTCLGRKSDDPSSKEGCYILELLAMVLNEMVLQVH</sequence>
<dbReference type="SUPFAM" id="SSF53335">
    <property type="entry name" value="S-adenosyl-L-methionine-dependent methyltransferases"/>
    <property type="match status" value="1"/>
</dbReference>
<dbReference type="Proteomes" id="UP000236291">
    <property type="component" value="Unassembled WGS sequence"/>
</dbReference>
<name>A0A2K3M9N8_TRIPR</name>
<dbReference type="GO" id="GO:0032259">
    <property type="term" value="P:methylation"/>
    <property type="evidence" value="ECO:0007669"/>
    <property type="project" value="UniProtKB-KW"/>
</dbReference>
<dbReference type="ExpressionAtlas" id="A0A2K3M9N8">
    <property type="expression patterns" value="baseline"/>
</dbReference>
<dbReference type="InterPro" id="IPR005299">
    <property type="entry name" value="MeTrfase_7"/>
</dbReference>
<dbReference type="AlphaFoldDB" id="A0A2K3M9N8"/>
<accession>A0A2K3M9N8</accession>
<reference evidence="1 2" key="2">
    <citation type="journal article" date="2017" name="Front. Plant Sci.">
        <title>Gene Classification and Mining of Molecular Markers Useful in Red Clover (Trifolium pratense) Breeding.</title>
        <authorList>
            <person name="Istvanek J."/>
            <person name="Dluhosova J."/>
            <person name="Dluhos P."/>
            <person name="Patkova L."/>
            <person name="Nedelnik J."/>
            <person name="Repkova J."/>
        </authorList>
    </citation>
    <scope>NUCLEOTIDE SEQUENCE [LARGE SCALE GENOMIC DNA]</scope>
    <source>
        <strain evidence="2">cv. Tatra</strain>
        <tissue evidence="1">Young leaves</tissue>
    </source>
</reference>
<comment type="caution">
    <text evidence="1">The sequence shown here is derived from an EMBL/GenBank/DDBJ whole genome shotgun (WGS) entry which is preliminary data.</text>
</comment>
<keyword evidence="1" id="KW-0808">Transferase</keyword>
<dbReference type="Pfam" id="PF03492">
    <property type="entry name" value="Methyltransf_7"/>
    <property type="match status" value="1"/>
</dbReference>
<dbReference type="EMBL" id="ASHM01053972">
    <property type="protein sequence ID" value="PNX87489.1"/>
    <property type="molecule type" value="Genomic_DNA"/>
</dbReference>
<feature type="non-terminal residue" evidence="1">
    <location>
        <position position="1"/>
    </location>
</feature>
<dbReference type="InterPro" id="IPR029063">
    <property type="entry name" value="SAM-dependent_MTases_sf"/>
</dbReference>
<evidence type="ECO:0000313" key="1">
    <source>
        <dbReference type="EMBL" id="PNX87489.1"/>
    </source>
</evidence>